<dbReference type="RefSeq" id="WP_012599715.1">
    <property type="nucleotide sequence ID" value="NC_011738.1"/>
</dbReference>
<dbReference type="GO" id="GO:0030170">
    <property type="term" value="F:pyridoxal phosphate binding"/>
    <property type="evidence" value="ECO:0007669"/>
    <property type="project" value="InterPro"/>
</dbReference>
<geneLocation type="plasmid" evidence="4 5">
    <name>pP742401</name>
</geneLocation>
<dbReference type="OrthoDB" id="9807885at2"/>
<keyword evidence="5" id="KW-1185">Reference proteome</keyword>
<organism evidence="4 5">
    <name type="scientific">Gloeothece citriformis (strain PCC 7424)</name>
    <name type="common">Cyanothece sp. (strain PCC 7424)</name>
    <dbReference type="NCBI Taxonomy" id="65393"/>
    <lineage>
        <taxon>Bacteria</taxon>
        <taxon>Bacillati</taxon>
        <taxon>Cyanobacteriota</taxon>
        <taxon>Cyanophyceae</taxon>
        <taxon>Oscillatoriophycideae</taxon>
        <taxon>Chroococcales</taxon>
        <taxon>Aphanothecaceae</taxon>
        <taxon>Gloeothece</taxon>
        <taxon>Gloeothece citriformis</taxon>
    </lineage>
</organism>
<reference evidence="5" key="1">
    <citation type="journal article" date="2011" name="MBio">
        <title>Novel metabolic attributes of the genus Cyanothece, comprising a group of unicellular nitrogen-fixing Cyanobacteria.</title>
        <authorList>
            <person name="Bandyopadhyay A."/>
            <person name="Elvitigala T."/>
            <person name="Welsh E."/>
            <person name="Stockel J."/>
            <person name="Liberton M."/>
            <person name="Min H."/>
            <person name="Sherman L.A."/>
            <person name="Pakrasi H.B."/>
        </authorList>
    </citation>
    <scope>NUCLEOTIDE SEQUENCE [LARGE SCALE GENOMIC DNA]</scope>
    <source>
        <strain evidence="5">PCC 7424</strain>
        <plasmid evidence="5">pP742401</plasmid>
    </source>
</reference>
<gene>
    <name evidence="4" type="ordered locus">PCC7424_5749</name>
</gene>
<proteinExistence type="inferred from homology"/>
<comment type="cofactor">
    <cofactor evidence="1">
        <name>pyridoxal 5'-phosphate</name>
        <dbReference type="ChEBI" id="CHEBI:597326"/>
    </cofactor>
</comment>
<dbReference type="PANTHER" id="PTHR43713">
    <property type="entry name" value="GLUTAMATE-1-SEMIALDEHYDE 2,1-AMINOMUTASE"/>
    <property type="match status" value="1"/>
</dbReference>
<dbReference type="AlphaFoldDB" id="B7KLZ2"/>
<dbReference type="PANTHER" id="PTHR43713:SF3">
    <property type="entry name" value="GLUTAMATE-1-SEMIALDEHYDE 2,1-AMINOMUTASE 1, CHLOROPLASTIC-RELATED"/>
    <property type="match status" value="1"/>
</dbReference>
<dbReference type="InterPro" id="IPR005814">
    <property type="entry name" value="Aminotrans_3"/>
</dbReference>
<dbReference type="eggNOG" id="COG0001">
    <property type="taxonomic scope" value="Bacteria"/>
</dbReference>
<dbReference type="Proteomes" id="UP000002384">
    <property type="component" value="Plasmid pP742401"/>
</dbReference>
<protein>
    <submittedName>
        <fullName evidence="4">Aminotransferase class-III</fullName>
    </submittedName>
</protein>
<dbReference type="Gene3D" id="3.90.1150.10">
    <property type="entry name" value="Aspartate Aminotransferase, domain 1"/>
    <property type="match status" value="1"/>
</dbReference>
<dbReference type="CDD" id="cd00610">
    <property type="entry name" value="OAT_like"/>
    <property type="match status" value="1"/>
</dbReference>
<keyword evidence="4" id="KW-0808">Transferase</keyword>
<dbReference type="KEGG" id="cyc:PCC7424_5749"/>
<dbReference type="InterPro" id="IPR015424">
    <property type="entry name" value="PyrdxlP-dep_Trfase"/>
</dbReference>
<keyword evidence="4" id="KW-0032">Aminotransferase</keyword>
<sequence>MNVKEINTTIPQSALLKANLTSKQQEHIESLIWRYTQKTANSKRLTQKYRTVLADPRNASGFNLLLKEMYYPTIGEKAIGSKIWDIDGNEYLDFTMGFGVNLLGHNPPLIKAALQEQLTKGIQLGPQAELAGEVAQLICELTGMERVAISNTGTEAVMAALRIARAATGRQKTVIFSGSYHGHFDGTLAKIKTVENTKKVVPKYPGVPSNWVQDILVLKYGEFESLDIIKTHAEELAAVIVEPVQASNINLQPHDFLHQLRQLTQELGIVLIFDEMVTGFRIHLGGAQAWFGVKADLATYGKIVGGGLPIGIIAGKATYLDHIDGGWWNYGDESKPQTETTFLAGTYCKHPLTMASARAILQYLKAQGNQLQEQLNQRTSKFVARLNAYFDADGVPLQMTNFGSLFGRCFSANSITNSQSLNLQNSALLIVNELLSYHLLDEGVFLRGSSGFLSTAHSEKNLDDVIESVKSSIEKLRQGGFLI</sequence>
<comment type="similarity">
    <text evidence="3">Belongs to the class-III pyridoxal-phosphate-dependent aminotransferase family.</text>
</comment>
<dbReference type="InterPro" id="IPR015422">
    <property type="entry name" value="PyrdxlP-dep_Trfase_small"/>
</dbReference>
<dbReference type="GO" id="GO:0008483">
    <property type="term" value="F:transaminase activity"/>
    <property type="evidence" value="ECO:0007669"/>
    <property type="project" value="UniProtKB-KW"/>
</dbReference>
<name>B7KLZ2_GLOC7</name>
<dbReference type="HOGENOM" id="CLU_016922_1_5_3"/>
<dbReference type="EMBL" id="CP001292">
    <property type="protein sequence ID" value="ACK73814.1"/>
    <property type="molecule type" value="Genomic_DNA"/>
</dbReference>
<evidence type="ECO:0000313" key="4">
    <source>
        <dbReference type="EMBL" id="ACK73814.1"/>
    </source>
</evidence>
<evidence type="ECO:0000256" key="1">
    <source>
        <dbReference type="ARBA" id="ARBA00001933"/>
    </source>
</evidence>
<accession>B7KLZ2</accession>
<dbReference type="Gene3D" id="3.40.640.10">
    <property type="entry name" value="Type I PLP-dependent aspartate aminotransferase-like (Major domain)"/>
    <property type="match status" value="1"/>
</dbReference>
<dbReference type="InterPro" id="IPR015421">
    <property type="entry name" value="PyrdxlP-dep_Trfase_major"/>
</dbReference>
<evidence type="ECO:0000256" key="3">
    <source>
        <dbReference type="RuleBase" id="RU003560"/>
    </source>
</evidence>
<dbReference type="Pfam" id="PF00202">
    <property type="entry name" value="Aminotran_3"/>
    <property type="match status" value="1"/>
</dbReference>
<keyword evidence="2 3" id="KW-0663">Pyridoxal phosphate</keyword>
<evidence type="ECO:0000313" key="5">
    <source>
        <dbReference type="Proteomes" id="UP000002384"/>
    </source>
</evidence>
<keyword evidence="4" id="KW-0614">Plasmid</keyword>
<dbReference type="SUPFAM" id="SSF53383">
    <property type="entry name" value="PLP-dependent transferases"/>
    <property type="match status" value="1"/>
</dbReference>
<evidence type="ECO:0000256" key="2">
    <source>
        <dbReference type="ARBA" id="ARBA00022898"/>
    </source>
</evidence>